<evidence type="ECO:0000256" key="3">
    <source>
        <dbReference type="ARBA" id="ARBA00023175"/>
    </source>
</evidence>
<keyword evidence="9" id="KW-1185">Reference proteome</keyword>
<keyword evidence="7" id="KW-0472">Membrane</keyword>
<organism evidence="8 9">
    <name type="scientific">Caulifigura coniformis</name>
    <dbReference type="NCBI Taxonomy" id="2527983"/>
    <lineage>
        <taxon>Bacteria</taxon>
        <taxon>Pseudomonadati</taxon>
        <taxon>Planctomycetota</taxon>
        <taxon>Planctomycetia</taxon>
        <taxon>Planctomycetales</taxon>
        <taxon>Planctomycetaceae</taxon>
        <taxon>Caulifigura</taxon>
    </lineage>
</organism>
<sequence>MPLQPRIPRPASTSWQRLSDTPLDDFLRRVDLFAKAVRGGEFVGWTLAIAVAAVLVALFSDAFFAWPAAVRIGWNLVAAAGLLTSAVVLGWRMFGRRYHARTVARLAEDGLHRRDSLLINAVEFRSGLETGSETLRASVVQSADSIVATLPASAVTPPSPAVRATLAGLAAVMAFGIALLIAPRLFATVIPRFLDPLGDHPPFTLLTFAPTVKPDPLHRGKPALVTVEITGPERVEEAVLILRPAGETRAPTERLPMFRQSETTFSGQVARVDVDTEFHIETPRGRSGWFEMKVSQTPLIEEARATLTFPAYTGWKPREQRLDDRGVRGLRGTKCLIAVRSNLVLKEGEIQIFSAEGGTTADVVLPLTPDSGDRQLVRGEVSIETNGRFELVVRSESGHESDVLTGPIVALRDRPPLVAITAPAETLIAVEGWTIPVEIQASDDIGVERIRLFRGVNGWSPSAVTLPHETDQAGVALAKTEFDLGALGAKAGDVIEYYASADDRASGRPQSTDTPTSTIQVISEEEYKDFARQQYQLDELSEEFETFRKELERLAEERQKAAKELEELLRKQAAGDALTDADRERMERLEKQMGDFARDAAELARTLQERAEEMPLYDLEQQYTEELKKLAKELSSQSENAERIAELLKHQQDSSSPKLSEELEDAAEQFLKESGPFDAPTQDQMEQLTDDLQTLQKADALNEQVERLQAVTAEQRQLANRLSELAGKTSLMPDEQARADQFAKEQELLAQELESVRKQLEESAREAEEKLPKMAESARQLVESLDQLAISQEQMSAAQQARDQQGDAAHRHAESAARKLESLMEAAGDAQNSEGLQEGLDGPLRLSQQQVRNTLDQMRRSRRPPGLGQRGQKGGRSPGNSEGESEGGSAGGQSRGGNQGRMRPGQSARRGDSNAQVMGPRTQEAVESSDQSATMQADGKGRFVLPGVTGDTPSAESLTPQSRNGEGLSGTNLRGVPVGYRDAAEAYFRRLSEEKDSK</sequence>
<feature type="compositionally biased region" description="Basic and acidic residues" evidence="6">
    <location>
        <begin position="756"/>
        <end position="773"/>
    </location>
</feature>
<evidence type="ECO:0000256" key="6">
    <source>
        <dbReference type="SAM" id="MobiDB-lite"/>
    </source>
</evidence>
<feature type="transmembrane region" description="Helical" evidence="7">
    <location>
        <begin position="42"/>
        <end position="66"/>
    </location>
</feature>
<feature type="compositionally biased region" description="Polar residues" evidence="6">
    <location>
        <begin position="925"/>
        <end position="935"/>
    </location>
</feature>
<proteinExistence type="predicted"/>
<comment type="subcellular location">
    <subcellularLocation>
        <location evidence="1">Cytoplasm</location>
        <location evidence="1">Cytoskeleton</location>
    </subcellularLocation>
</comment>
<feature type="transmembrane region" description="Helical" evidence="7">
    <location>
        <begin position="166"/>
        <end position="186"/>
    </location>
</feature>
<dbReference type="KEGG" id="ccos:Pan44_33100"/>
<dbReference type="Proteomes" id="UP000315700">
    <property type="component" value="Chromosome"/>
</dbReference>
<keyword evidence="2" id="KW-0963">Cytoplasm</keyword>
<keyword evidence="4" id="KW-0206">Cytoskeleton</keyword>
<keyword evidence="3" id="KW-0505">Motor protein</keyword>
<evidence type="ECO:0000313" key="9">
    <source>
        <dbReference type="Proteomes" id="UP000315700"/>
    </source>
</evidence>
<evidence type="ECO:0000256" key="2">
    <source>
        <dbReference type="ARBA" id="ARBA00022490"/>
    </source>
</evidence>
<keyword evidence="5" id="KW-0175">Coiled coil</keyword>
<evidence type="ECO:0000256" key="4">
    <source>
        <dbReference type="ARBA" id="ARBA00023212"/>
    </source>
</evidence>
<keyword evidence="7" id="KW-0812">Transmembrane</keyword>
<feature type="compositionally biased region" description="Basic and acidic residues" evidence="6">
    <location>
        <begin position="804"/>
        <end position="822"/>
    </location>
</feature>
<accession>A0A517SGQ1</accession>
<dbReference type="OrthoDB" id="292709at2"/>
<dbReference type="GO" id="GO:0005856">
    <property type="term" value="C:cytoskeleton"/>
    <property type="evidence" value="ECO:0007669"/>
    <property type="project" value="UniProtKB-SubCell"/>
</dbReference>
<dbReference type="InParanoid" id="A0A517SGQ1"/>
<feature type="region of interest" description="Disordered" evidence="6">
    <location>
        <begin position="756"/>
        <end position="778"/>
    </location>
</feature>
<evidence type="ECO:0000256" key="5">
    <source>
        <dbReference type="SAM" id="Coils"/>
    </source>
</evidence>
<dbReference type="InterPro" id="IPR047149">
    <property type="entry name" value="KIF11-like"/>
</dbReference>
<feature type="compositionally biased region" description="Gly residues" evidence="6">
    <location>
        <begin position="886"/>
        <end position="899"/>
    </location>
</feature>
<gene>
    <name evidence="8" type="ORF">Pan44_33100</name>
</gene>
<feature type="region of interest" description="Disordered" evidence="6">
    <location>
        <begin position="792"/>
        <end position="979"/>
    </location>
</feature>
<dbReference type="PANTHER" id="PTHR47970">
    <property type="entry name" value="KINESIN-LIKE PROTEIN KIF11"/>
    <property type="match status" value="1"/>
</dbReference>
<reference evidence="8 9" key="1">
    <citation type="submission" date="2019-02" db="EMBL/GenBank/DDBJ databases">
        <title>Deep-cultivation of Planctomycetes and their phenomic and genomic characterization uncovers novel biology.</title>
        <authorList>
            <person name="Wiegand S."/>
            <person name="Jogler M."/>
            <person name="Boedeker C."/>
            <person name="Pinto D."/>
            <person name="Vollmers J."/>
            <person name="Rivas-Marin E."/>
            <person name="Kohn T."/>
            <person name="Peeters S.H."/>
            <person name="Heuer A."/>
            <person name="Rast P."/>
            <person name="Oberbeckmann S."/>
            <person name="Bunk B."/>
            <person name="Jeske O."/>
            <person name="Meyerdierks A."/>
            <person name="Storesund J.E."/>
            <person name="Kallscheuer N."/>
            <person name="Luecker S."/>
            <person name="Lage O.M."/>
            <person name="Pohl T."/>
            <person name="Merkel B.J."/>
            <person name="Hornburger P."/>
            <person name="Mueller R.-W."/>
            <person name="Bruemmer F."/>
            <person name="Labrenz M."/>
            <person name="Spormann A.M."/>
            <person name="Op den Camp H."/>
            <person name="Overmann J."/>
            <person name="Amann R."/>
            <person name="Jetten M.S.M."/>
            <person name="Mascher T."/>
            <person name="Medema M.H."/>
            <person name="Devos D.P."/>
            <person name="Kaster A.-K."/>
            <person name="Ovreas L."/>
            <person name="Rohde M."/>
            <person name="Galperin M.Y."/>
            <person name="Jogler C."/>
        </authorList>
    </citation>
    <scope>NUCLEOTIDE SEQUENCE [LARGE SCALE GENOMIC DNA]</scope>
    <source>
        <strain evidence="8 9">Pan44</strain>
    </source>
</reference>
<evidence type="ECO:0000256" key="7">
    <source>
        <dbReference type="SAM" id="Phobius"/>
    </source>
</evidence>
<evidence type="ECO:0000313" key="8">
    <source>
        <dbReference type="EMBL" id="QDT55267.1"/>
    </source>
</evidence>
<keyword evidence="7" id="KW-1133">Transmembrane helix</keyword>
<feature type="compositionally biased region" description="Polar residues" evidence="6">
    <location>
        <begin position="846"/>
        <end position="856"/>
    </location>
</feature>
<feature type="coiled-coil region" evidence="5">
    <location>
        <begin position="530"/>
        <end position="651"/>
    </location>
</feature>
<feature type="transmembrane region" description="Helical" evidence="7">
    <location>
        <begin position="72"/>
        <end position="91"/>
    </location>
</feature>
<feature type="compositionally biased region" description="Gly residues" evidence="6">
    <location>
        <begin position="868"/>
        <end position="877"/>
    </location>
</feature>
<dbReference type="RefSeq" id="WP_145031039.1">
    <property type="nucleotide sequence ID" value="NZ_CP036271.1"/>
</dbReference>
<name>A0A517SGQ1_9PLAN</name>
<dbReference type="EMBL" id="CP036271">
    <property type="protein sequence ID" value="QDT55267.1"/>
    <property type="molecule type" value="Genomic_DNA"/>
</dbReference>
<dbReference type="AlphaFoldDB" id="A0A517SGQ1"/>
<evidence type="ECO:0000256" key="1">
    <source>
        <dbReference type="ARBA" id="ARBA00004245"/>
    </source>
</evidence>
<feature type="compositionally biased region" description="Polar residues" evidence="6">
    <location>
        <begin position="951"/>
        <end position="972"/>
    </location>
</feature>
<protein>
    <submittedName>
        <fullName evidence="8">Uncharacterized protein</fullName>
    </submittedName>
</protein>